<evidence type="ECO:0000256" key="1">
    <source>
        <dbReference type="ARBA" id="ARBA00007116"/>
    </source>
</evidence>
<keyword evidence="3" id="KW-0687">Ribonucleoprotein</keyword>
<sequence>MDNMALMNAPMLHFKNSALFGIHPNSFVCFQARSRSITKKPLLVEARGRANTRTESAKIRNRRMLKKYNGTATHPRLSVFCSDRQLYAMLVDDKNRSCLFYGSTLQKSIRQDPSCTTLEAAQRVGEALVKACITKKPLLVEARGRANTRTESAKIRNRRMLKKYNGTATHPRLSVFCSDRQLYAMLVDDKNRSCLFYGSTLQKSIRQDPSCTTLEAAQRVGEALVKACDDLNIKEISSYDRNGLHKRGEKLKAFETAISSYGFLPR</sequence>
<dbReference type="PANTHER" id="PTHR12899">
    <property type="entry name" value="39S RIBOSOMAL PROTEIN L18, MITOCHONDRIAL"/>
    <property type="match status" value="1"/>
</dbReference>
<accession>A0A4D6LPI5</accession>
<name>A0A4D6LPI5_VIGUN</name>
<keyword evidence="5" id="KW-1185">Reference proteome</keyword>
<dbReference type="Proteomes" id="UP000501690">
    <property type="component" value="Linkage Group LG4"/>
</dbReference>
<dbReference type="GO" id="GO:0003735">
    <property type="term" value="F:structural constituent of ribosome"/>
    <property type="evidence" value="ECO:0007669"/>
    <property type="project" value="InterPro"/>
</dbReference>
<dbReference type="GO" id="GO:0008097">
    <property type="term" value="F:5S rRNA binding"/>
    <property type="evidence" value="ECO:0007669"/>
    <property type="project" value="TreeGrafter"/>
</dbReference>
<evidence type="ECO:0000256" key="3">
    <source>
        <dbReference type="ARBA" id="ARBA00023274"/>
    </source>
</evidence>
<reference evidence="4 5" key="1">
    <citation type="submission" date="2019-04" db="EMBL/GenBank/DDBJ databases">
        <title>An improved genome assembly and genetic linkage map for asparagus bean, Vigna unguiculata ssp. sesquipedialis.</title>
        <authorList>
            <person name="Xia Q."/>
            <person name="Zhang R."/>
            <person name="Dong Y."/>
        </authorList>
    </citation>
    <scope>NUCLEOTIDE SEQUENCE [LARGE SCALE GENOMIC DNA]</scope>
    <source>
        <tissue evidence="4">Leaf</tissue>
    </source>
</reference>
<evidence type="ECO:0000313" key="4">
    <source>
        <dbReference type="EMBL" id="QCD90431.1"/>
    </source>
</evidence>
<dbReference type="InterPro" id="IPR005484">
    <property type="entry name" value="Ribosomal_uL18_bac/plant/anim"/>
</dbReference>
<dbReference type="GO" id="GO:0005840">
    <property type="term" value="C:ribosome"/>
    <property type="evidence" value="ECO:0007669"/>
    <property type="project" value="UniProtKB-KW"/>
</dbReference>
<dbReference type="SUPFAM" id="SSF53137">
    <property type="entry name" value="Translational machinery components"/>
    <property type="match status" value="2"/>
</dbReference>
<dbReference type="Pfam" id="PF00861">
    <property type="entry name" value="Ribosomal_L18p"/>
    <property type="match status" value="2"/>
</dbReference>
<gene>
    <name evidence="4" type="ORF">DEO72_LG4g1386</name>
</gene>
<dbReference type="InterPro" id="IPR057268">
    <property type="entry name" value="Ribosomal_L18"/>
</dbReference>
<dbReference type="GO" id="GO:0006412">
    <property type="term" value="P:translation"/>
    <property type="evidence" value="ECO:0007669"/>
    <property type="project" value="InterPro"/>
</dbReference>
<proteinExistence type="inferred from homology"/>
<dbReference type="AlphaFoldDB" id="A0A4D6LPI5"/>
<dbReference type="EMBL" id="CP039348">
    <property type="protein sequence ID" value="QCD90431.1"/>
    <property type="molecule type" value="Genomic_DNA"/>
</dbReference>
<dbReference type="Gene3D" id="3.30.420.100">
    <property type="match status" value="2"/>
</dbReference>
<dbReference type="CDD" id="cd00432">
    <property type="entry name" value="Ribosomal_L18_L5e"/>
    <property type="match status" value="2"/>
</dbReference>
<dbReference type="GO" id="GO:1990904">
    <property type="term" value="C:ribonucleoprotein complex"/>
    <property type="evidence" value="ECO:0007669"/>
    <property type="project" value="UniProtKB-KW"/>
</dbReference>
<evidence type="ECO:0000256" key="2">
    <source>
        <dbReference type="ARBA" id="ARBA00022980"/>
    </source>
</evidence>
<comment type="similarity">
    <text evidence="1">Belongs to the universal ribosomal protein uL18 family.</text>
</comment>
<evidence type="ECO:0000313" key="5">
    <source>
        <dbReference type="Proteomes" id="UP000501690"/>
    </source>
</evidence>
<organism evidence="4 5">
    <name type="scientific">Vigna unguiculata</name>
    <name type="common">Cowpea</name>
    <dbReference type="NCBI Taxonomy" id="3917"/>
    <lineage>
        <taxon>Eukaryota</taxon>
        <taxon>Viridiplantae</taxon>
        <taxon>Streptophyta</taxon>
        <taxon>Embryophyta</taxon>
        <taxon>Tracheophyta</taxon>
        <taxon>Spermatophyta</taxon>
        <taxon>Magnoliopsida</taxon>
        <taxon>eudicotyledons</taxon>
        <taxon>Gunneridae</taxon>
        <taxon>Pentapetalae</taxon>
        <taxon>rosids</taxon>
        <taxon>fabids</taxon>
        <taxon>Fabales</taxon>
        <taxon>Fabaceae</taxon>
        <taxon>Papilionoideae</taxon>
        <taxon>50 kb inversion clade</taxon>
        <taxon>NPAAA clade</taxon>
        <taxon>indigoferoid/millettioid clade</taxon>
        <taxon>Phaseoleae</taxon>
        <taxon>Vigna</taxon>
    </lineage>
</organism>
<protein>
    <submittedName>
        <fullName evidence="4">Large subunit ribosomal protein L18</fullName>
    </submittedName>
</protein>
<keyword evidence="2 4" id="KW-0689">Ribosomal protein</keyword>
<dbReference type="PANTHER" id="PTHR12899:SF8">
    <property type="entry name" value="RIBOSOMAL L18P_L5E FAMILY PROTEIN"/>
    <property type="match status" value="1"/>
</dbReference>